<protein>
    <submittedName>
        <fullName evidence="2">Uncharacterized protein</fullName>
    </submittedName>
</protein>
<sequence>MCRACPRPDFNRSPSPEEDEEAQEDNEQSEASEDDEDDNKSPPSPMVFLIPKKKTMFQPAPSHDGAPIFAAYEILESSLDSEADLRTQRPPFGIVIYDTTYTAHPPRSACLAHHYEQEVQGRLFIADKAEAASWFLPERIMDASYAGSILAINRFEDSSDDDIEEAGWEVSLGNVDQVRSAIKYADMSPYRSFLNINWKPREEPWGPRIPEEITPEICCYKLGFEAFEDGFKY</sequence>
<accession>A0AA37PEZ1</accession>
<evidence type="ECO:0000313" key="3">
    <source>
        <dbReference type="Proteomes" id="UP001055115"/>
    </source>
</evidence>
<dbReference type="EMBL" id="BQXU01000042">
    <property type="protein sequence ID" value="GKT50968.1"/>
    <property type="molecule type" value="Genomic_DNA"/>
</dbReference>
<feature type="region of interest" description="Disordered" evidence="1">
    <location>
        <begin position="1"/>
        <end position="47"/>
    </location>
</feature>
<keyword evidence="3" id="KW-1185">Reference proteome</keyword>
<proteinExistence type="predicted"/>
<dbReference type="RefSeq" id="XP_049133318.1">
    <property type="nucleotide sequence ID" value="XM_049277361.1"/>
</dbReference>
<dbReference type="Proteomes" id="UP001055115">
    <property type="component" value="Unassembled WGS sequence"/>
</dbReference>
<gene>
    <name evidence="2" type="ORF">ColSpa_11149</name>
</gene>
<evidence type="ECO:0000313" key="2">
    <source>
        <dbReference type="EMBL" id="GKT50968.1"/>
    </source>
</evidence>
<evidence type="ECO:0000256" key="1">
    <source>
        <dbReference type="SAM" id="MobiDB-lite"/>
    </source>
</evidence>
<organism evidence="2 3">
    <name type="scientific">Colletotrichum spaethianum</name>
    <dbReference type="NCBI Taxonomy" id="700344"/>
    <lineage>
        <taxon>Eukaryota</taxon>
        <taxon>Fungi</taxon>
        <taxon>Dikarya</taxon>
        <taxon>Ascomycota</taxon>
        <taxon>Pezizomycotina</taxon>
        <taxon>Sordariomycetes</taxon>
        <taxon>Hypocreomycetidae</taxon>
        <taxon>Glomerellales</taxon>
        <taxon>Glomerellaceae</taxon>
        <taxon>Colletotrichum</taxon>
        <taxon>Colletotrichum spaethianum species complex</taxon>
    </lineage>
</organism>
<feature type="compositionally biased region" description="Acidic residues" evidence="1">
    <location>
        <begin position="16"/>
        <end position="38"/>
    </location>
</feature>
<dbReference type="AlphaFoldDB" id="A0AA37PEZ1"/>
<dbReference type="GeneID" id="73331951"/>
<comment type="caution">
    <text evidence="2">The sequence shown here is derived from an EMBL/GenBank/DDBJ whole genome shotgun (WGS) entry which is preliminary data.</text>
</comment>
<name>A0AA37PEZ1_9PEZI</name>
<reference evidence="2 3" key="1">
    <citation type="submission" date="2022-03" db="EMBL/GenBank/DDBJ databases">
        <title>Genome data of Colletotrichum spp.</title>
        <authorList>
            <person name="Utami Y.D."/>
            <person name="Hiruma K."/>
        </authorList>
    </citation>
    <scope>NUCLEOTIDE SEQUENCE [LARGE SCALE GENOMIC DNA]</scope>
    <source>
        <strain evidence="2 3">MAFF 239500</strain>
    </source>
</reference>